<feature type="domain" description="Histidine kinase" evidence="7">
    <location>
        <begin position="698"/>
        <end position="941"/>
    </location>
</feature>
<gene>
    <name evidence="8" type="ORF">SAMN04487901_11620</name>
</gene>
<feature type="coiled-coil region" evidence="4">
    <location>
        <begin position="634"/>
        <end position="689"/>
    </location>
</feature>
<evidence type="ECO:0000313" key="8">
    <source>
        <dbReference type="EMBL" id="SDH08433.1"/>
    </source>
</evidence>
<dbReference type="SUPFAM" id="SSF63829">
    <property type="entry name" value="Calcium-dependent phosphotriesterase"/>
    <property type="match status" value="2"/>
</dbReference>
<dbReference type="EC" id="2.7.13.3" evidence="2"/>
<keyword evidence="4" id="KW-0175">Coiled coil</keyword>
<dbReference type="Gene3D" id="1.10.287.130">
    <property type="match status" value="1"/>
</dbReference>
<organism evidence="8 9">
    <name type="scientific">Prevotella communis</name>
    <dbReference type="NCBI Taxonomy" id="2913614"/>
    <lineage>
        <taxon>Bacteria</taxon>
        <taxon>Pseudomonadati</taxon>
        <taxon>Bacteroidota</taxon>
        <taxon>Bacteroidia</taxon>
        <taxon>Bacteroidales</taxon>
        <taxon>Prevotellaceae</taxon>
        <taxon>Prevotella</taxon>
    </lineage>
</organism>
<dbReference type="InterPro" id="IPR036890">
    <property type="entry name" value="HATPase_C_sf"/>
</dbReference>
<keyword evidence="3" id="KW-0597">Phosphoprotein</keyword>
<evidence type="ECO:0000256" key="2">
    <source>
        <dbReference type="ARBA" id="ARBA00012438"/>
    </source>
</evidence>
<dbReference type="InterPro" id="IPR005467">
    <property type="entry name" value="His_kinase_dom"/>
</dbReference>
<dbReference type="STRING" id="645274.SAMN04487901_11620"/>
<dbReference type="Gene3D" id="2.130.10.10">
    <property type="entry name" value="YVTN repeat-like/Quinoprotein amine dehydrogenase"/>
    <property type="match status" value="2"/>
</dbReference>
<feature type="transmembrane region" description="Helical" evidence="5">
    <location>
        <begin position="612"/>
        <end position="634"/>
    </location>
</feature>
<evidence type="ECO:0000259" key="7">
    <source>
        <dbReference type="PROSITE" id="PS50109"/>
    </source>
</evidence>
<dbReference type="RefSeq" id="WP_091818728.1">
    <property type="nucleotide sequence ID" value="NZ_FNCQ01000016.1"/>
</dbReference>
<dbReference type="PROSITE" id="PS50109">
    <property type="entry name" value="HIS_KIN"/>
    <property type="match status" value="1"/>
</dbReference>
<evidence type="ECO:0000256" key="5">
    <source>
        <dbReference type="SAM" id="Phobius"/>
    </source>
</evidence>
<keyword evidence="5" id="KW-0812">Transmembrane</keyword>
<proteinExistence type="predicted"/>
<reference evidence="9" key="1">
    <citation type="submission" date="2016-10" db="EMBL/GenBank/DDBJ databases">
        <authorList>
            <person name="Varghese N."/>
            <person name="Submissions S."/>
        </authorList>
    </citation>
    <scope>NUCLEOTIDE SEQUENCE [LARGE SCALE GENOMIC DNA]</scope>
    <source>
        <strain evidence="9">BP1-148</strain>
    </source>
</reference>
<evidence type="ECO:0000313" key="9">
    <source>
        <dbReference type="Proteomes" id="UP000198779"/>
    </source>
</evidence>
<evidence type="ECO:0000256" key="3">
    <source>
        <dbReference type="ARBA" id="ARBA00022553"/>
    </source>
</evidence>
<sequence>MNKRLFILFALLTASTYSFTQGIPFLRNFSAEEYQAHNRNFDITTDDKGFVYVANFEGLLYYDQAEWRIIHTPNITRVTTLYRDRKGTIWAGGYNYLGFIESNDKGELMLHNAVKKGNFQGVVTRIWENGNQMVFQLEDGYGYTLSKGEVKEASQRLLETAPDNEFIDIGFGLKAQTTGANGVNILSNGQTAYLITEDNGLCSNAINKLAYNGKGILWGATNNGLFCIAVPTTYTHATAQEGLRGEVLSIIFHEGTLYVGTANGLFFMDGKFFRQVADMTHPCWQMITTPKGLLVATSNGLYLMKEKTVAERLNDHNTMSVKEAQGGFYTGESEGVFMNGDNGRREKIADLERVTHIYIDKKETIWLQNLYGIIWCKKQAEKAFHQVVLEGDKTVPGMIVPTNKELLTISANQTAPIPYPQMAYLDKDGATWLTNSDGRGLYCIKDGIKDKRFTQQLNAISEYNVRDMLFFDRDRLILGGDFGLITYKVKFSDPILDSSPKLFIRSVKLNGDSILWGGYGKMPSKLQRLSSDERNLEFTFALDNTILIKETRYRYRLNNQSWSAWDNEQEAKFPSLEPGRYTFEVQAMDAYGQVTQAEALKFEIQRPFYQRWYMMILYLVVVGILIYLLVRFRLHRLEKEKMRLESIVQERTAEVVKQKDEIEEKSKSLEQALKDLGEAQHELIRQEKMATAGKLTQGLIDRILNPMNYINNFSKLSCGLLKDLKANIEDEEEHMDKENFEDTLDVLEMLSQNLEKVEQHGLNTTRTLKAMEEILKDRTGGKMAIDLCSILRQDEEMLHNYFKEKIAAFNIHAPFSIPETSVNINGNPELISMTIMSILGNAMYALEKKAARTQYTPEVAVTLTQDDALATITVRDNGIGIEESIIDKVCDPFFTTKPTGEAAGIGLYLSHEVIQDHGGDIQIASEKDNYTIITITLPILQN</sequence>
<dbReference type="PRINTS" id="PR00344">
    <property type="entry name" value="BCTRLSENSOR"/>
</dbReference>
<dbReference type="Gene3D" id="3.30.565.10">
    <property type="entry name" value="Histidine kinase-like ATPase, C-terminal domain"/>
    <property type="match status" value="1"/>
</dbReference>
<feature type="coiled-coil region" evidence="4">
    <location>
        <begin position="721"/>
        <end position="757"/>
    </location>
</feature>
<evidence type="ECO:0000256" key="1">
    <source>
        <dbReference type="ARBA" id="ARBA00000085"/>
    </source>
</evidence>
<dbReference type="AlphaFoldDB" id="A0A1G7ZI81"/>
<protein>
    <recommendedName>
        <fullName evidence="2">histidine kinase</fullName>
        <ecNumber evidence="2">2.7.13.3</ecNumber>
    </recommendedName>
</protein>
<keyword evidence="5" id="KW-1133">Transmembrane helix</keyword>
<dbReference type="InterPro" id="IPR003594">
    <property type="entry name" value="HATPase_dom"/>
</dbReference>
<dbReference type="PANTHER" id="PTHR43547">
    <property type="entry name" value="TWO-COMPONENT HISTIDINE KINASE"/>
    <property type="match status" value="1"/>
</dbReference>
<dbReference type="Pfam" id="PF02518">
    <property type="entry name" value="HATPase_c"/>
    <property type="match status" value="1"/>
</dbReference>
<dbReference type="EMBL" id="FNCQ01000016">
    <property type="protein sequence ID" value="SDH08433.1"/>
    <property type="molecule type" value="Genomic_DNA"/>
</dbReference>
<dbReference type="Proteomes" id="UP000198779">
    <property type="component" value="Unassembled WGS sequence"/>
</dbReference>
<dbReference type="InterPro" id="IPR013783">
    <property type="entry name" value="Ig-like_fold"/>
</dbReference>
<feature type="signal peptide" evidence="6">
    <location>
        <begin position="1"/>
        <end position="20"/>
    </location>
</feature>
<evidence type="ECO:0000256" key="6">
    <source>
        <dbReference type="SAM" id="SignalP"/>
    </source>
</evidence>
<name>A0A1G7ZI81_9BACT</name>
<keyword evidence="6" id="KW-0732">Signal</keyword>
<dbReference type="GO" id="GO:0000155">
    <property type="term" value="F:phosphorelay sensor kinase activity"/>
    <property type="evidence" value="ECO:0007669"/>
    <property type="project" value="TreeGrafter"/>
</dbReference>
<evidence type="ECO:0000256" key="4">
    <source>
        <dbReference type="SAM" id="Coils"/>
    </source>
</evidence>
<dbReference type="Gene3D" id="2.60.40.10">
    <property type="entry name" value="Immunoglobulins"/>
    <property type="match status" value="1"/>
</dbReference>
<dbReference type="InterPro" id="IPR015943">
    <property type="entry name" value="WD40/YVTN_repeat-like_dom_sf"/>
</dbReference>
<dbReference type="InterPro" id="IPR011123">
    <property type="entry name" value="Y_Y_Y"/>
</dbReference>
<accession>A0A1G7ZI81</accession>
<dbReference type="Pfam" id="PF07495">
    <property type="entry name" value="Y_Y_Y"/>
    <property type="match status" value="1"/>
</dbReference>
<comment type="catalytic activity">
    <reaction evidence="1">
        <text>ATP + protein L-histidine = ADP + protein N-phospho-L-histidine.</text>
        <dbReference type="EC" id="2.7.13.3"/>
    </reaction>
</comment>
<dbReference type="InterPro" id="IPR004358">
    <property type="entry name" value="Sig_transdc_His_kin-like_C"/>
</dbReference>
<dbReference type="PANTHER" id="PTHR43547:SF2">
    <property type="entry name" value="HYBRID SIGNAL TRANSDUCTION HISTIDINE KINASE C"/>
    <property type="match status" value="1"/>
</dbReference>
<keyword evidence="9" id="KW-1185">Reference proteome</keyword>
<dbReference type="SUPFAM" id="SSF55874">
    <property type="entry name" value="ATPase domain of HSP90 chaperone/DNA topoisomerase II/histidine kinase"/>
    <property type="match status" value="1"/>
</dbReference>
<dbReference type="SMART" id="SM00387">
    <property type="entry name" value="HATPase_c"/>
    <property type="match status" value="1"/>
</dbReference>
<keyword evidence="5" id="KW-0472">Membrane</keyword>
<feature type="chain" id="PRO_5011546161" description="histidine kinase" evidence="6">
    <location>
        <begin position="21"/>
        <end position="942"/>
    </location>
</feature>